<dbReference type="PANTHER" id="PTHR34219:SF3">
    <property type="entry name" value="BLL7967 PROTEIN"/>
    <property type="match status" value="1"/>
</dbReference>
<feature type="transmembrane region" description="Helical" evidence="1">
    <location>
        <begin position="165"/>
        <end position="186"/>
    </location>
</feature>
<keyword evidence="1" id="KW-0812">Transmembrane</keyword>
<evidence type="ECO:0000313" key="3">
    <source>
        <dbReference type="Proteomes" id="UP000612361"/>
    </source>
</evidence>
<proteinExistence type="predicted"/>
<dbReference type="Proteomes" id="UP000612361">
    <property type="component" value="Unassembled WGS sequence"/>
</dbReference>
<dbReference type="InterPro" id="IPR005625">
    <property type="entry name" value="PepSY-ass_TM"/>
</dbReference>
<feature type="transmembrane region" description="Helical" evidence="1">
    <location>
        <begin position="207"/>
        <end position="234"/>
    </location>
</feature>
<keyword evidence="1" id="KW-1133">Transmembrane helix</keyword>
<dbReference type="RefSeq" id="WP_186880152.1">
    <property type="nucleotide sequence ID" value="NZ_JACOGG010000003.1"/>
</dbReference>
<gene>
    <name evidence="2" type="ORF">H8K47_04145</name>
</gene>
<feature type="transmembrane region" description="Helical" evidence="1">
    <location>
        <begin position="357"/>
        <end position="377"/>
    </location>
</feature>
<keyword evidence="1" id="KW-0472">Membrane</keyword>
<dbReference type="EMBL" id="JACOGG010000003">
    <property type="protein sequence ID" value="MBC3934540.1"/>
    <property type="molecule type" value="Genomic_DNA"/>
</dbReference>
<sequence>MIKGLLRRFLHQFHLLCALCFGLFLFASAITGSILSWRHALDASLNPELFHVEAAPASCSSKSCEHAQQAALIDWLNTQPGYQRPSMLSFPENPEHAVIAWYKLPAPANTGWQLARSRQVMIDPLRRQILGERIWGEIGFSRALIIPTLFHIHRYFLLGDTGKTLMAVTGLVLLLSCLQGLLLWLPAASRQAWKKSLTVHWRGSLPAFLYSLHRSAGVLLALLLMMLGLTGIYFNQPAWLSPVFPAQVKKLSDTAPASTGVQALPLTSLLAIAQQAFPDARISRISLPASVGKPLEIRLRQPGELRKEDGASRISLDPYSGAIRQLIDPLNMQGSERWVSWFYPLHSGEIGGTAGRILISVCGLGLLLLMVSGYVMWWKKRRVSLS</sequence>
<protein>
    <submittedName>
        <fullName evidence="2">PepSY domain-containing protein</fullName>
    </submittedName>
</protein>
<evidence type="ECO:0000256" key="1">
    <source>
        <dbReference type="SAM" id="Phobius"/>
    </source>
</evidence>
<dbReference type="Pfam" id="PF03929">
    <property type="entry name" value="PepSY_TM"/>
    <property type="match status" value="1"/>
</dbReference>
<organism evidence="2 3">
    <name type="scientific">Undibacterium rugosum</name>
    <dbReference type="NCBI Taxonomy" id="2762291"/>
    <lineage>
        <taxon>Bacteria</taxon>
        <taxon>Pseudomonadati</taxon>
        <taxon>Pseudomonadota</taxon>
        <taxon>Betaproteobacteria</taxon>
        <taxon>Burkholderiales</taxon>
        <taxon>Oxalobacteraceae</taxon>
        <taxon>Undibacterium</taxon>
    </lineage>
</organism>
<dbReference type="AlphaFoldDB" id="A0A923I1B1"/>
<accession>A0A923I1B1</accession>
<keyword evidence="3" id="KW-1185">Reference proteome</keyword>
<comment type="caution">
    <text evidence="2">The sequence shown here is derived from an EMBL/GenBank/DDBJ whole genome shotgun (WGS) entry which is preliminary data.</text>
</comment>
<reference evidence="2" key="1">
    <citation type="submission" date="2020-08" db="EMBL/GenBank/DDBJ databases">
        <title>Novel species isolated from subtropical streams in China.</title>
        <authorList>
            <person name="Lu H."/>
        </authorList>
    </citation>
    <scope>NUCLEOTIDE SEQUENCE</scope>
    <source>
        <strain evidence="2">CY7W</strain>
    </source>
</reference>
<name>A0A923I1B1_9BURK</name>
<evidence type="ECO:0000313" key="2">
    <source>
        <dbReference type="EMBL" id="MBC3934540.1"/>
    </source>
</evidence>
<feature type="transmembrane region" description="Helical" evidence="1">
    <location>
        <begin position="12"/>
        <end position="35"/>
    </location>
</feature>
<dbReference type="PANTHER" id="PTHR34219">
    <property type="entry name" value="IRON-REGULATED INNER MEMBRANE PROTEIN-RELATED"/>
    <property type="match status" value="1"/>
</dbReference>